<sequence length="340" mass="36701">MTRVYFATNRAPSPRSNPTDFTAELSSIAADEIWFGWADVDSNGNATGLNVPRESDDAGAGRHGVTATFDTLRQQIQAEPADLMFFVHGFANTFRNALARAAQLTGFYQAQGSGPLCPFVFCWPSLGKVIDFGSLVGEGKSAYRADRDAAQRSGIACGDALIRWSNFGPTLPSQPRRILLAHSMGNWALRNGVQSLLQRGQILPATRLADETILAAADEDFDTLTDAGKLQRLCGLTDRVTVYLNQQDVPLWFSWSVMANPLRLGRQGPSLPAGLAANVAVVNCSPVVPVDQADLDTHQYYRRIPRVAADIVQVLKGTASDAVTGRRADGGGRYTLPFTG</sequence>
<dbReference type="InterPro" id="IPR010297">
    <property type="entry name" value="DUF900_hydrolase"/>
</dbReference>
<evidence type="ECO:0000313" key="1">
    <source>
        <dbReference type="EMBL" id="MDR6292174.1"/>
    </source>
</evidence>
<dbReference type="Proteomes" id="UP001262410">
    <property type="component" value="Unassembled WGS sequence"/>
</dbReference>
<protein>
    <submittedName>
        <fullName evidence="1">Esterase/lipase superfamily enzyme</fullName>
    </submittedName>
</protein>
<evidence type="ECO:0000313" key="2">
    <source>
        <dbReference type="Proteomes" id="UP001262410"/>
    </source>
</evidence>
<dbReference type="EMBL" id="JAVDPW010000008">
    <property type="protein sequence ID" value="MDR6292174.1"/>
    <property type="molecule type" value="Genomic_DNA"/>
</dbReference>
<organism evidence="1 2">
    <name type="scientific">Inquilinus ginsengisoli</name>
    <dbReference type="NCBI Taxonomy" id="363840"/>
    <lineage>
        <taxon>Bacteria</taxon>
        <taxon>Pseudomonadati</taxon>
        <taxon>Pseudomonadota</taxon>
        <taxon>Alphaproteobacteria</taxon>
        <taxon>Rhodospirillales</taxon>
        <taxon>Rhodospirillaceae</taxon>
        <taxon>Inquilinus</taxon>
    </lineage>
</organism>
<comment type="caution">
    <text evidence="1">The sequence shown here is derived from an EMBL/GenBank/DDBJ whole genome shotgun (WGS) entry which is preliminary data.</text>
</comment>
<name>A0ABU1JX70_9PROT</name>
<keyword evidence="2" id="KW-1185">Reference proteome</keyword>
<dbReference type="RefSeq" id="WP_309798049.1">
    <property type="nucleotide sequence ID" value="NZ_JAVDPW010000008.1"/>
</dbReference>
<proteinExistence type="predicted"/>
<dbReference type="Pfam" id="PF05990">
    <property type="entry name" value="DUF900"/>
    <property type="match status" value="1"/>
</dbReference>
<gene>
    <name evidence="1" type="ORF">E9232_004712</name>
</gene>
<accession>A0ABU1JX70</accession>
<reference evidence="1 2" key="1">
    <citation type="submission" date="2023-07" db="EMBL/GenBank/DDBJ databases">
        <title>Sorghum-associated microbial communities from plants grown in Nebraska, USA.</title>
        <authorList>
            <person name="Schachtman D."/>
        </authorList>
    </citation>
    <scope>NUCLEOTIDE SEQUENCE [LARGE SCALE GENOMIC DNA]</scope>
    <source>
        <strain evidence="1 2">584</strain>
    </source>
</reference>